<dbReference type="EMBL" id="CP082781">
    <property type="protein sequence ID" value="UGS28374.1"/>
    <property type="molecule type" value="Genomic_DNA"/>
</dbReference>
<reference evidence="1 2" key="1">
    <citation type="submission" date="2023-01" db="EMBL/GenBank/DDBJ databases">
        <title>Characterization of estradiol degrading bacteria Microbacterium sp. MZT7 and reveal degrading genes through genome analysis.</title>
        <authorList>
            <person name="Hao P."/>
            <person name="Gao Y."/>
        </authorList>
    </citation>
    <scope>NUCLEOTIDE SEQUENCE [LARGE SCALE GENOMIC DNA]</scope>
    <source>
        <strain evidence="1 2">MZT7</strain>
    </source>
</reference>
<dbReference type="Proteomes" id="UP001199642">
    <property type="component" value="Chromosome"/>
</dbReference>
<sequence length="212" mass="23421">MPRPAHAYRSISQPARLRLLHEIQRHPGVLARDLADRLSTPINTVRDHLAVLVREGLIVGEPQHRATRGRPAIAYRTVVDHTESIPAARRITDAERRGALLRATIGGAPRRPALDEDVLRQLDVVYEHLDEVGLQPRIDEDALTVELTPCALYAADDNYETACQVHACLVRDLLRQTAGPLVLNEVVPFFSPSLCLLTLRHGRAEETPAGAG</sequence>
<evidence type="ECO:0000313" key="2">
    <source>
        <dbReference type="Proteomes" id="UP001199642"/>
    </source>
</evidence>
<dbReference type="SUPFAM" id="SSF46785">
    <property type="entry name" value="Winged helix' DNA-binding domain"/>
    <property type="match status" value="1"/>
</dbReference>
<name>A0ABY3RWF2_9MICO</name>
<evidence type="ECO:0000313" key="1">
    <source>
        <dbReference type="EMBL" id="UGS28374.1"/>
    </source>
</evidence>
<dbReference type="RefSeq" id="WP_231821487.1">
    <property type="nucleotide sequence ID" value="NZ_CP082781.1"/>
</dbReference>
<dbReference type="InterPro" id="IPR011991">
    <property type="entry name" value="ArsR-like_HTH"/>
</dbReference>
<dbReference type="Gene3D" id="1.10.10.10">
    <property type="entry name" value="Winged helix-like DNA-binding domain superfamily/Winged helix DNA-binding domain"/>
    <property type="match status" value="1"/>
</dbReference>
<dbReference type="InterPro" id="IPR036388">
    <property type="entry name" value="WH-like_DNA-bd_sf"/>
</dbReference>
<organism evidence="1 2">
    <name type="scientific">Microbacterium resistens</name>
    <dbReference type="NCBI Taxonomy" id="156977"/>
    <lineage>
        <taxon>Bacteria</taxon>
        <taxon>Bacillati</taxon>
        <taxon>Actinomycetota</taxon>
        <taxon>Actinomycetes</taxon>
        <taxon>Micrococcales</taxon>
        <taxon>Microbacteriaceae</taxon>
        <taxon>Microbacterium</taxon>
    </lineage>
</organism>
<gene>
    <name evidence="1" type="ORF">K8F61_09565</name>
</gene>
<keyword evidence="2" id="KW-1185">Reference proteome</keyword>
<proteinExistence type="predicted"/>
<protein>
    <submittedName>
        <fullName evidence="1">Helix-turn-helix domain-containing protein</fullName>
    </submittedName>
</protein>
<dbReference type="InterPro" id="IPR036390">
    <property type="entry name" value="WH_DNA-bd_sf"/>
</dbReference>
<dbReference type="Pfam" id="PF12840">
    <property type="entry name" value="HTH_20"/>
    <property type="match status" value="1"/>
</dbReference>
<accession>A0ABY3RWF2</accession>
<dbReference type="CDD" id="cd00090">
    <property type="entry name" value="HTH_ARSR"/>
    <property type="match status" value="1"/>
</dbReference>